<proteinExistence type="predicted"/>
<dbReference type="SUPFAM" id="SSF88697">
    <property type="entry name" value="PUA domain-like"/>
    <property type="match status" value="2"/>
</dbReference>
<organism evidence="2 3">
    <name type="scientific">Yasminevirus sp. GU-2018</name>
    <dbReference type="NCBI Taxonomy" id="2420051"/>
    <lineage>
        <taxon>Viruses</taxon>
        <taxon>Varidnaviria</taxon>
        <taxon>Bamfordvirae</taxon>
        <taxon>Nucleocytoviricota</taxon>
        <taxon>Megaviricetes</taxon>
        <taxon>Imitervirales</taxon>
        <taxon>Mimiviridae</taxon>
        <taxon>Klosneuvirinae</taxon>
        <taxon>Yasminevirus</taxon>
        <taxon>Yasminevirus saudimassiliense</taxon>
    </lineage>
</organism>
<sequence length="284" mass="32275">MSMTATAKTDEYEQYVVGSVSESESDQNKGDQKTHILNFKDLEGCPFYEQILSGKKTVEGRKNSPVYQAIKAGDTLLLSDRTRGILECVVTYVNLYSDVSEYIASEGIDVVFGDPVKCRNVSDVKSGAEVYREFVDDDQVQQLKEKYGHGFLGIGIKFVHEYKRHFETLNEPWFSAIRDGSKIAEGRLDKSWVSTLKKFDFIEFTRVRPKEESGSSADQKIEVLVTDVKRYKKFTDLFDEVGLDKVLPGKKTYDEGLAVYRQWYSAEKEESLGVVGIFVKVIKK</sequence>
<evidence type="ECO:0000313" key="2">
    <source>
        <dbReference type="EMBL" id="VBB17767.1"/>
    </source>
</evidence>
<dbReference type="Gene3D" id="2.30.130.30">
    <property type="entry name" value="Hypothetical protein"/>
    <property type="match status" value="2"/>
</dbReference>
<dbReference type="Pfam" id="PF04266">
    <property type="entry name" value="ASCH"/>
    <property type="match status" value="2"/>
</dbReference>
<dbReference type="Proteomes" id="UP000594342">
    <property type="component" value="Unassembled WGS sequence"/>
</dbReference>
<name>A0A5K0U7L4_9VIRU</name>
<dbReference type="PANTHER" id="PTHR34204:SF2">
    <property type="entry name" value="RNA-BINDING ASCH DOMAIN PROTEIN"/>
    <property type="match status" value="1"/>
</dbReference>
<keyword evidence="3" id="KW-1185">Reference proteome</keyword>
<dbReference type="EMBL" id="UPSH01000001">
    <property type="protein sequence ID" value="VBB17767.1"/>
    <property type="molecule type" value="Genomic_DNA"/>
</dbReference>
<gene>
    <name evidence="2" type="ORF">YASMINEVIRUS_230</name>
</gene>
<dbReference type="InterPro" id="IPR015947">
    <property type="entry name" value="PUA-like_sf"/>
</dbReference>
<protein>
    <recommendedName>
        <fullName evidence="1">ASCH domain-containing protein</fullName>
    </recommendedName>
</protein>
<dbReference type="InterPro" id="IPR007374">
    <property type="entry name" value="ASCH_domain"/>
</dbReference>
<comment type="caution">
    <text evidence="2">The sequence shown here is derived from an EMBL/GenBank/DDBJ whole genome shotgun (WGS) entry which is preliminary data.</text>
</comment>
<accession>A0A5K0U7L4</accession>
<feature type="domain" description="ASCH" evidence="1">
    <location>
        <begin position="167"/>
        <end position="283"/>
    </location>
</feature>
<feature type="domain" description="ASCH" evidence="1">
    <location>
        <begin position="42"/>
        <end position="125"/>
    </location>
</feature>
<evidence type="ECO:0000259" key="1">
    <source>
        <dbReference type="SMART" id="SM01022"/>
    </source>
</evidence>
<evidence type="ECO:0000313" key="3">
    <source>
        <dbReference type="Proteomes" id="UP000594342"/>
    </source>
</evidence>
<dbReference type="SMART" id="SM01022">
    <property type="entry name" value="ASCH"/>
    <property type="match status" value="2"/>
</dbReference>
<reference evidence="2 3" key="1">
    <citation type="submission" date="2018-10" db="EMBL/GenBank/DDBJ databases">
        <authorList>
            <consortium name="IHU Genomes"/>
        </authorList>
    </citation>
    <scope>NUCLEOTIDE SEQUENCE [LARGE SCALE GENOMIC DNA]</scope>
    <source>
        <strain evidence="2 3">A1</strain>
    </source>
</reference>
<dbReference type="PANTHER" id="PTHR34204">
    <property type="entry name" value="RNA-BINDING ASCH DOMAIN PROTEIN"/>
    <property type="match status" value="1"/>
</dbReference>